<reference evidence="1 2" key="1">
    <citation type="submission" date="2018-08" db="EMBL/GenBank/DDBJ databases">
        <title>A genome reference for cultivated species of the human gut microbiota.</title>
        <authorList>
            <person name="Zou Y."/>
            <person name="Xue W."/>
            <person name="Luo G."/>
        </authorList>
    </citation>
    <scope>NUCLEOTIDE SEQUENCE [LARGE SCALE GENOMIC DNA]</scope>
    <source>
        <strain evidence="1 2">OM02-6</strain>
    </source>
</reference>
<gene>
    <name evidence="1" type="ORF">DXB31_07715</name>
</gene>
<evidence type="ECO:0000313" key="1">
    <source>
        <dbReference type="EMBL" id="RGO09112.1"/>
    </source>
</evidence>
<organism evidence="1 2">
    <name type="scientific">Thomasclavelia spiroformis</name>
    <dbReference type="NCBI Taxonomy" id="29348"/>
    <lineage>
        <taxon>Bacteria</taxon>
        <taxon>Bacillati</taxon>
        <taxon>Bacillota</taxon>
        <taxon>Erysipelotrichia</taxon>
        <taxon>Erysipelotrichales</taxon>
        <taxon>Coprobacillaceae</taxon>
        <taxon>Thomasclavelia</taxon>
    </lineage>
</organism>
<accession>A0A3E5FPA1</accession>
<dbReference type="RefSeq" id="WP_117605057.1">
    <property type="nucleotide sequence ID" value="NZ_CATZTT010000007.1"/>
</dbReference>
<dbReference type="EMBL" id="QSVF01000017">
    <property type="protein sequence ID" value="RGO09112.1"/>
    <property type="molecule type" value="Genomic_DNA"/>
</dbReference>
<dbReference type="AlphaFoldDB" id="A0A3E5FPA1"/>
<comment type="caution">
    <text evidence="1">The sequence shown here is derived from an EMBL/GenBank/DDBJ whole genome shotgun (WGS) entry which is preliminary data.</text>
</comment>
<dbReference type="PROSITE" id="PS51257">
    <property type="entry name" value="PROKAR_LIPOPROTEIN"/>
    <property type="match status" value="1"/>
</dbReference>
<proteinExistence type="predicted"/>
<sequence length="319" mass="38412">MKLFKILLIMITCLSLFGCEAKKEKLTKKNNKELTEVPQFYYPDQVYNKYISKDEQNNYYFCYGPNIYQLDKDDNLKVISDCLINNIYLVRDANYYNNKLYLLVLKVNQKYDTNHPLGIATIDLDGNNFQYLNDLSFINYSFTPSIDSFRIYDNKIYIENYYLDTPMVYTYSLKSNTIINADEIENTDKRTNYYLRYFPDYPYKKIEHVYKENFYSFDSLKFYKEGDKIYNFRLVKYNPVTKEEKKYDISNYHKYSGGIISPTIDILDDSCYYISNTGMYKFDINLENFKVILNEDVFFNSYIPLYDDDIITICRYYEK</sequence>
<evidence type="ECO:0008006" key="3">
    <source>
        <dbReference type="Google" id="ProtNLM"/>
    </source>
</evidence>
<dbReference type="Proteomes" id="UP000261087">
    <property type="component" value="Unassembled WGS sequence"/>
</dbReference>
<evidence type="ECO:0000313" key="2">
    <source>
        <dbReference type="Proteomes" id="UP000261087"/>
    </source>
</evidence>
<protein>
    <recommendedName>
        <fullName evidence="3">DUF5050 domain-containing protein</fullName>
    </recommendedName>
</protein>
<name>A0A3E5FPA1_9FIRM</name>